<dbReference type="InterPro" id="IPR003591">
    <property type="entry name" value="Leu-rich_rpt_typical-subtyp"/>
</dbReference>
<keyword evidence="9 11" id="KW-0472">Membrane</keyword>
<dbReference type="Gene3D" id="3.80.10.10">
    <property type="entry name" value="Ribonuclease Inhibitor"/>
    <property type="match status" value="3"/>
</dbReference>
<evidence type="ECO:0000256" key="3">
    <source>
        <dbReference type="ARBA" id="ARBA00022475"/>
    </source>
</evidence>
<keyword evidence="3" id="KW-1003">Cell membrane</keyword>
<evidence type="ECO:0000256" key="8">
    <source>
        <dbReference type="ARBA" id="ARBA00022989"/>
    </source>
</evidence>
<evidence type="ECO:0000256" key="10">
    <source>
        <dbReference type="ARBA" id="ARBA00023180"/>
    </source>
</evidence>
<dbReference type="FunFam" id="3.80.10.10:FF:000095">
    <property type="entry name" value="LRR receptor-like serine/threonine-protein kinase GSO1"/>
    <property type="match status" value="1"/>
</dbReference>
<evidence type="ECO:0000259" key="12">
    <source>
        <dbReference type="Pfam" id="PF08263"/>
    </source>
</evidence>
<comment type="caution">
    <text evidence="13">The sequence shown here is derived from an EMBL/GenBank/DDBJ whole genome shotgun (WGS) entry which is preliminary data.</text>
</comment>
<keyword evidence="8 11" id="KW-1133">Transmembrane helix</keyword>
<dbReference type="Pfam" id="PF08263">
    <property type="entry name" value="LRRNT_2"/>
    <property type="match status" value="1"/>
</dbReference>
<dbReference type="PANTHER" id="PTHR48063:SF99">
    <property type="entry name" value="LEUCINE-RICH REPEAT-CONTAINING, PLANT-TYPE, LEUCINE-RICH REPEAT DOMAIN SUPERFAMILY"/>
    <property type="match status" value="1"/>
</dbReference>
<dbReference type="GO" id="GO:0005886">
    <property type="term" value="C:plasma membrane"/>
    <property type="evidence" value="ECO:0007669"/>
    <property type="project" value="UniProtKB-SubCell"/>
</dbReference>
<dbReference type="Pfam" id="PF13855">
    <property type="entry name" value="LRR_8"/>
    <property type="match status" value="2"/>
</dbReference>
<accession>A0A124SHN2</accession>
<dbReference type="InterPro" id="IPR013210">
    <property type="entry name" value="LRR_N_plant-typ"/>
</dbReference>
<dbReference type="InterPro" id="IPR032675">
    <property type="entry name" value="LRR_dom_sf"/>
</dbReference>
<dbReference type="InterPro" id="IPR046956">
    <property type="entry name" value="RLP23-like"/>
</dbReference>
<dbReference type="SMART" id="SM00369">
    <property type="entry name" value="LRR_TYP"/>
    <property type="match status" value="13"/>
</dbReference>
<dbReference type="STRING" id="59895.A0A124SHN2"/>
<protein>
    <recommendedName>
        <fullName evidence="12">Leucine-rich repeat-containing N-terminal plant-type domain-containing protein</fullName>
    </recommendedName>
</protein>
<keyword evidence="10" id="KW-0325">Glycoprotein</keyword>
<proteinExistence type="inferred from homology"/>
<evidence type="ECO:0000313" key="13">
    <source>
        <dbReference type="EMBL" id="KVI10051.1"/>
    </source>
</evidence>
<evidence type="ECO:0000256" key="4">
    <source>
        <dbReference type="ARBA" id="ARBA00022614"/>
    </source>
</evidence>
<dbReference type="GO" id="GO:0051707">
    <property type="term" value="P:response to other organism"/>
    <property type="evidence" value="ECO:0007669"/>
    <property type="project" value="UniProtKB-ARBA"/>
</dbReference>
<feature type="domain" description="Leucine-rich repeat-containing N-terminal plant-type" evidence="12">
    <location>
        <begin position="49"/>
        <end position="86"/>
    </location>
</feature>
<keyword evidence="14" id="KW-1185">Reference proteome</keyword>
<dbReference type="AlphaFoldDB" id="A0A124SHN2"/>
<sequence length="1046" mass="116655">MNERRLRVDLVMDMTRTPLACFLDVSKSWKNEKKLFENIKTNVLCKDVERQALLRFKQGVIDHGDQLASWVSEEKECCSWVGIVCDNFTGHVHQIRLRGVDGNCRVNDYTTTKPYDEASQEMLGGDISSSLLHLKQLRHLDLSCNDFGGIQIPSFMGSLANLRYLNLSSSRFGGIIPPQLGNLSELQVLGLGSFYDKTFGSESTQLLNMQWLSSLRSLHHLDMSGVDLSKAINWFQVMNTLPSLVKLHLSSCQLPHVHPFVPSLNITSLSLLDLSGNYFDSSFVPRWIFSITGLVSLDLTECNFHGPIPSSIDSFRNLTALKFLHVSGNDFMNSSFVLKGLSSIGSTLISLDISSCGVSSPVLDTLHNLTSLHSLDMSNNQLTKAIPKSLADLCSLRNIDLENNNFQNMSLIFLLGSIFECESPRLESLSLTNSKISGHLPDSIGRLSFLRSLSLSDNLISGSIPNSIGRLLSLEILDLRINQLNGSLPESIGLLSKLEFLGFSYNLLTGVVTEAHFAKLARLKVLWGTGNNLVLRPRVANWTPSFHLQTLGLNSWDLGHQFPLWLQFQRNLIRLELINTSISSTIPELFWRSIPNLETLKMSQNNFQGRLFGFPASLAVIDLSSNNFSGPLPQLPKSSSVNTLDLSNNSFVGSLHHLLCLYGGESLDFLNLANNQLSGVIPKCWVKWPNLSFLNLDNNNFSGVIPRTLGSLSSLGTLNMCNNKLSGRLPVSLRNLKNLEILQLARNELAGRIPTWFGRELSSLRILNLRSNKFDGDIPRELCDLTVIRILVLAHNNLSGNIPRCFNKFDVLSGKDTTPDGRIFTLSRLGTDLLGSASLVTKGREDTYSTILRLVMILDLSSNNFSGHIPSELMTLQALQSLNLSRNQLTGRISENIGDMKSLESFDISLNQLSGELPMSLSSLSFLSSFNVSYNNLTGRVPSSTQLQGFNESSFFGNQLCGDPLTRRCRIEVPDRDEQEDHDGSHGTEWGLIISTVSGFIVGFWVVLAPLLVSTSWRITYFSFLRDMWYKFYDFIRKYCCNMFPK</sequence>
<dbReference type="SUPFAM" id="SSF52047">
    <property type="entry name" value="RNI-like"/>
    <property type="match status" value="1"/>
</dbReference>
<evidence type="ECO:0000313" key="14">
    <source>
        <dbReference type="Proteomes" id="UP000243975"/>
    </source>
</evidence>
<evidence type="ECO:0000256" key="9">
    <source>
        <dbReference type="ARBA" id="ARBA00023136"/>
    </source>
</evidence>
<dbReference type="GO" id="GO:0006952">
    <property type="term" value="P:defense response"/>
    <property type="evidence" value="ECO:0007669"/>
    <property type="project" value="UniProtKB-ARBA"/>
</dbReference>
<keyword evidence="4" id="KW-0433">Leucine-rich repeat</keyword>
<gene>
    <name evidence="13" type="ORF">Ccrd_011552</name>
</gene>
<comment type="similarity">
    <text evidence="2">Belongs to the RLP family.</text>
</comment>
<evidence type="ECO:0000256" key="5">
    <source>
        <dbReference type="ARBA" id="ARBA00022692"/>
    </source>
</evidence>
<dbReference type="Pfam" id="PF00560">
    <property type="entry name" value="LRR_1"/>
    <property type="match status" value="8"/>
</dbReference>
<evidence type="ECO:0000256" key="11">
    <source>
        <dbReference type="SAM" id="Phobius"/>
    </source>
</evidence>
<dbReference type="EMBL" id="LEKV01001030">
    <property type="protein sequence ID" value="KVI10051.1"/>
    <property type="molecule type" value="Genomic_DNA"/>
</dbReference>
<evidence type="ECO:0000256" key="2">
    <source>
        <dbReference type="ARBA" id="ARBA00009592"/>
    </source>
</evidence>
<dbReference type="PANTHER" id="PTHR48063">
    <property type="entry name" value="LRR RECEPTOR-LIKE KINASE"/>
    <property type="match status" value="1"/>
</dbReference>
<reference evidence="13 14" key="1">
    <citation type="journal article" date="2016" name="Sci. Rep.">
        <title>The genome sequence of the outbreeding globe artichoke constructed de novo incorporating a phase-aware low-pass sequencing strategy of F1 progeny.</title>
        <authorList>
            <person name="Scaglione D."/>
            <person name="Reyes-Chin-Wo S."/>
            <person name="Acquadro A."/>
            <person name="Froenicke L."/>
            <person name="Portis E."/>
            <person name="Beitel C."/>
            <person name="Tirone M."/>
            <person name="Mauro R."/>
            <person name="Lo Monaco A."/>
            <person name="Mauromicale G."/>
            <person name="Faccioli P."/>
            <person name="Cattivelli L."/>
            <person name="Rieseberg L."/>
            <person name="Michelmore R."/>
            <person name="Lanteri S."/>
        </authorList>
    </citation>
    <scope>NUCLEOTIDE SEQUENCE [LARGE SCALE GENOMIC DNA]</scope>
    <source>
        <strain evidence="13">2C</strain>
    </source>
</reference>
<dbReference type="FunFam" id="3.80.10.10:FF:000111">
    <property type="entry name" value="LRR receptor-like serine/threonine-protein kinase ERECTA"/>
    <property type="match status" value="1"/>
</dbReference>
<feature type="transmembrane region" description="Helical" evidence="11">
    <location>
        <begin position="990"/>
        <end position="1013"/>
    </location>
</feature>
<dbReference type="SUPFAM" id="SSF52058">
    <property type="entry name" value="L domain-like"/>
    <property type="match status" value="3"/>
</dbReference>
<dbReference type="OMA" id="MKIYNAN"/>
<evidence type="ECO:0000256" key="7">
    <source>
        <dbReference type="ARBA" id="ARBA00022737"/>
    </source>
</evidence>
<keyword evidence="5 11" id="KW-0812">Transmembrane</keyword>
<dbReference type="FunFam" id="3.80.10.10:FF:000041">
    <property type="entry name" value="LRR receptor-like serine/threonine-protein kinase ERECTA"/>
    <property type="match status" value="1"/>
</dbReference>
<organism evidence="13 14">
    <name type="scientific">Cynara cardunculus var. scolymus</name>
    <name type="common">Globe artichoke</name>
    <name type="synonym">Cynara scolymus</name>
    <dbReference type="NCBI Taxonomy" id="59895"/>
    <lineage>
        <taxon>Eukaryota</taxon>
        <taxon>Viridiplantae</taxon>
        <taxon>Streptophyta</taxon>
        <taxon>Embryophyta</taxon>
        <taxon>Tracheophyta</taxon>
        <taxon>Spermatophyta</taxon>
        <taxon>Magnoliopsida</taxon>
        <taxon>eudicotyledons</taxon>
        <taxon>Gunneridae</taxon>
        <taxon>Pentapetalae</taxon>
        <taxon>asterids</taxon>
        <taxon>campanulids</taxon>
        <taxon>Asterales</taxon>
        <taxon>Asteraceae</taxon>
        <taxon>Carduoideae</taxon>
        <taxon>Cardueae</taxon>
        <taxon>Carduinae</taxon>
        <taxon>Cynara</taxon>
    </lineage>
</organism>
<keyword evidence="6" id="KW-0732">Signal</keyword>
<dbReference type="Proteomes" id="UP000243975">
    <property type="component" value="Unassembled WGS sequence"/>
</dbReference>
<name>A0A124SHN2_CYNCS</name>
<evidence type="ECO:0000256" key="1">
    <source>
        <dbReference type="ARBA" id="ARBA00004251"/>
    </source>
</evidence>
<dbReference type="Gramene" id="KVI10051">
    <property type="protein sequence ID" value="KVI10051"/>
    <property type="gene ID" value="Ccrd_011552"/>
</dbReference>
<keyword evidence="7" id="KW-0677">Repeat</keyword>
<evidence type="ECO:0000256" key="6">
    <source>
        <dbReference type="ARBA" id="ARBA00022729"/>
    </source>
</evidence>
<comment type="subcellular location">
    <subcellularLocation>
        <location evidence="1">Cell membrane</location>
        <topology evidence="1">Single-pass type I membrane protein</topology>
    </subcellularLocation>
</comment>
<dbReference type="InterPro" id="IPR001611">
    <property type="entry name" value="Leu-rich_rpt"/>
</dbReference>